<gene>
    <name evidence="1" type="ORF">Mal52_60060</name>
</gene>
<sequence length="186" mass="21068">MMINPGFPTYCYRVDACDDLVWVDAAWLAFARENGAAELTEKSVQGRSLWEFIADATTQSLYQEIHRRIRLTGQSSVIPIRCDSPNLKRQMQLTISCEPEGTLHYRSVLLRVELQPRFTLLEPSTKRTADELTMCSCCKKCLVEQTDWVELEIMAARLNLLENETAPCLLYSVCPGCTDAARSSSH</sequence>
<dbReference type="AlphaFoldDB" id="A0A517ZYD6"/>
<dbReference type="Proteomes" id="UP000319383">
    <property type="component" value="Chromosome"/>
</dbReference>
<evidence type="ECO:0000313" key="1">
    <source>
        <dbReference type="EMBL" id="QDU47475.1"/>
    </source>
</evidence>
<dbReference type="EMBL" id="CP036276">
    <property type="protein sequence ID" value="QDU47475.1"/>
    <property type="molecule type" value="Genomic_DNA"/>
</dbReference>
<protein>
    <recommendedName>
        <fullName evidence="3">PAS fold protein</fullName>
    </recommendedName>
</protein>
<dbReference type="KEGG" id="sdyn:Mal52_60060"/>
<proteinExistence type="predicted"/>
<evidence type="ECO:0000313" key="2">
    <source>
        <dbReference type="Proteomes" id="UP000319383"/>
    </source>
</evidence>
<organism evidence="1 2">
    <name type="scientific">Symmachiella dynata</name>
    <dbReference type="NCBI Taxonomy" id="2527995"/>
    <lineage>
        <taxon>Bacteria</taxon>
        <taxon>Pseudomonadati</taxon>
        <taxon>Planctomycetota</taxon>
        <taxon>Planctomycetia</taxon>
        <taxon>Planctomycetales</taxon>
        <taxon>Planctomycetaceae</taxon>
        <taxon>Symmachiella</taxon>
    </lineage>
</organism>
<keyword evidence="2" id="KW-1185">Reference proteome</keyword>
<evidence type="ECO:0008006" key="3">
    <source>
        <dbReference type="Google" id="ProtNLM"/>
    </source>
</evidence>
<name>A0A517ZYD6_9PLAN</name>
<dbReference type="RefSeq" id="WP_145380286.1">
    <property type="nucleotide sequence ID" value="NZ_CP036276.1"/>
</dbReference>
<accession>A0A517ZYD6</accession>
<reference evidence="1 2" key="1">
    <citation type="submission" date="2019-02" db="EMBL/GenBank/DDBJ databases">
        <title>Deep-cultivation of Planctomycetes and their phenomic and genomic characterization uncovers novel biology.</title>
        <authorList>
            <person name="Wiegand S."/>
            <person name="Jogler M."/>
            <person name="Boedeker C."/>
            <person name="Pinto D."/>
            <person name="Vollmers J."/>
            <person name="Rivas-Marin E."/>
            <person name="Kohn T."/>
            <person name="Peeters S.H."/>
            <person name="Heuer A."/>
            <person name="Rast P."/>
            <person name="Oberbeckmann S."/>
            <person name="Bunk B."/>
            <person name="Jeske O."/>
            <person name="Meyerdierks A."/>
            <person name="Storesund J.E."/>
            <person name="Kallscheuer N."/>
            <person name="Luecker S."/>
            <person name="Lage O.M."/>
            <person name="Pohl T."/>
            <person name="Merkel B.J."/>
            <person name="Hornburger P."/>
            <person name="Mueller R.-W."/>
            <person name="Bruemmer F."/>
            <person name="Labrenz M."/>
            <person name="Spormann A.M."/>
            <person name="Op den Camp H."/>
            <person name="Overmann J."/>
            <person name="Amann R."/>
            <person name="Jetten M.S.M."/>
            <person name="Mascher T."/>
            <person name="Medema M.H."/>
            <person name="Devos D.P."/>
            <person name="Kaster A.-K."/>
            <person name="Ovreas L."/>
            <person name="Rohde M."/>
            <person name="Galperin M.Y."/>
            <person name="Jogler C."/>
        </authorList>
    </citation>
    <scope>NUCLEOTIDE SEQUENCE [LARGE SCALE GENOMIC DNA]</scope>
    <source>
        <strain evidence="1 2">Mal52</strain>
    </source>
</reference>